<name>A0A918GK30_9PSEU</name>
<dbReference type="PROSITE" id="PS50935">
    <property type="entry name" value="SSB"/>
    <property type="match status" value="1"/>
</dbReference>
<comment type="caution">
    <text evidence="3">The sequence shown here is derived from an EMBL/GenBank/DDBJ whole genome shotgun (WGS) entry which is preliminary data.</text>
</comment>
<evidence type="ECO:0008006" key="5">
    <source>
        <dbReference type="Google" id="ProtNLM"/>
    </source>
</evidence>
<dbReference type="Gene3D" id="2.40.50.140">
    <property type="entry name" value="Nucleic acid-binding proteins"/>
    <property type="match status" value="1"/>
</dbReference>
<dbReference type="RefSeq" id="WP_189212183.1">
    <property type="nucleotide sequence ID" value="NZ_BMRB01000003.1"/>
</dbReference>
<dbReference type="EMBL" id="BMRB01000003">
    <property type="protein sequence ID" value="GGS42351.1"/>
    <property type="molecule type" value="Genomic_DNA"/>
</dbReference>
<keyword evidence="4" id="KW-1185">Reference proteome</keyword>
<evidence type="ECO:0000313" key="3">
    <source>
        <dbReference type="EMBL" id="GGS42351.1"/>
    </source>
</evidence>
<evidence type="ECO:0000256" key="2">
    <source>
        <dbReference type="PROSITE-ProRule" id="PRU00252"/>
    </source>
</evidence>
<keyword evidence="1 2" id="KW-0238">DNA-binding</keyword>
<proteinExistence type="predicted"/>
<dbReference type="Proteomes" id="UP000660680">
    <property type="component" value="Unassembled WGS sequence"/>
</dbReference>
<protein>
    <recommendedName>
        <fullName evidence="5">Single-stranded DNA-binding protein</fullName>
    </recommendedName>
</protein>
<dbReference type="SUPFAM" id="SSF50249">
    <property type="entry name" value="Nucleic acid-binding proteins"/>
    <property type="match status" value="1"/>
</dbReference>
<dbReference type="InterPro" id="IPR012340">
    <property type="entry name" value="NA-bd_OB-fold"/>
</dbReference>
<dbReference type="Pfam" id="PF00436">
    <property type="entry name" value="SSB"/>
    <property type="match status" value="1"/>
</dbReference>
<reference evidence="3" key="2">
    <citation type="submission" date="2020-09" db="EMBL/GenBank/DDBJ databases">
        <authorList>
            <person name="Sun Q."/>
            <person name="Ohkuma M."/>
        </authorList>
    </citation>
    <scope>NUCLEOTIDE SEQUENCE</scope>
    <source>
        <strain evidence="3">JCM 3276</strain>
    </source>
</reference>
<organism evidence="3 4">
    <name type="scientific">Actinokineospora fastidiosa</name>
    <dbReference type="NCBI Taxonomy" id="1816"/>
    <lineage>
        <taxon>Bacteria</taxon>
        <taxon>Bacillati</taxon>
        <taxon>Actinomycetota</taxon>
        <taxon>Actinomycetes</taxon>
        <taxon>Pseudonocardiales</taxon>
        <taxon>Pseudonocardiaceae</taxon>
        <taxon>Actinokineospora</taxon>
    </lineage>
</organism>
<reference evidence="3" key="1">
    <citation type="journal article" date="2014" name="Int. J. Syst. Evol. Microbiol.">
        <title>Complete genome sequence of Corynebacterium casei LMG S-19264T (=DSM 44701T), isolated from a smear-ripened cheese.</title>
        <authorList>
            <consortium name="US DOE Joint Genome Institute (JGI-PGF)"/>
            <person name="Walter F."/>
            <person name="Albersmeier A."/>
            <person name="Kalinowski J."/>
            <person name="Ruckert C."/>
        </authorList>
    </citation>
    <scope>NUCLEOTIDE SEQUENCE</scope>
    <source>
        <strain evidence="3">JCM 3276</strain>
    </source>
</reference>
<dbReference type="CDD" id="cd04496">
    <property type="entry name" value="SSB_OBF"/>
    <property type="match status" value="1"/>
</dbReference>
<evidence type="ECO:0000313" key="4">
    <source>
        <dbReference type="Proteomes" id="UP000660680"/>
    </source>
</evidence>
<dbReference type="InterPro" id="IPR000424">
    <property type="entry name" value="Primosome_PriB/ssb"/>
</dbReference>
<gene>
    <name evidence="3" type="ORF">GCM10010171_41480</name>
</gene>
<accession>A0A918GK30</accession>
<dbReference type="GO" id="GO:0003697">
    <property type="term" value="F:single-stranded DNA binding"/>
    <property type="evidence" value="ECO:0007669"/>
    <property type="project" value="InterPro"/>
</dbReference>
<dbReference type="AlphaFoldDB" id="A0A918GK30"/>
<evidence type="ECO:0000256" key="1">
    <source>
        <dbReference type="ARBA" id="ARBA00023125"/>
    </source>
</evidence>
<sequence length="129" mass="14503">MFETLVTMAGRLVDDPVQRRTGDGTVWARFRLVSTERRYDAEIADWVDGNVMFVSVHCWRTVGRNALSTLKRNDPVIVHGRMRIYGQTTELADNRDVQIDAYHLGLDLSRCDDVVRSAATEHAALAAVA</sequence>